<organism evidence="2 3">
    <name type="scientific">Candidatus Synechococcus calcipolaris G9</name>
    <dbReference type="NCBI Taxonomy" id="1497997"/>
    <lineage>
        <taxon>Bacteria</taxon>
        <taxon>Bacillati</taxon>
        <taxon>Cyanobacteriota</taxon>
        <taxon>Cyanophyceae</taxon>
        <taxon>Synechococcales</taxon>
        <taxon>Synechococcaceae</taxon>
        <taxon>Synechococcus</taxon>
    </lineage>
</organism>
<gene>
    <name evidence="2" type="ORF">L3556_14740</name>
</gene>
<reference evidence="2" key="2">
    <citation type="submission" date="2022-01" db="EMBL/GenBank/DDBJ databases">
        <authorList>
            <person name="Zivanovic Y."/>
            <person name="Moreira D."/>
            <person name="Lopez-Garcia P."/>
        </authorList>
    </citation>
    <scope>NUCLEOTIDE SEQUENCE</scope>
    <source>
        <strain evidence="2">G9</strain>
    </source>
</reference>
<dbReference type="EMBL" id="JAKKUT010000008">
    <property type="protein sequence ID" value="MDG2992175.1"/>
    <property type="molecule type" value="Genomic_DNA"/>
</dbReference>
<comment type="caution">
    <text evidence="2">The sequence shown here is derived from an EMBL/GenBank/DDBJ whole genome shotgun (WGS) entry which is preliminary data.</text>
</comment>
<dbReference type="InterPro" id="IPR019545">
    <property type="entry name" value="DM13_domain"/>
</dbReference>
<evidence type="ECO:0000313" key="3">
    <source>
        <dbReference type="Proteomes" id="UP001154265"/>
    </source>
</evidence>
<proteinExistence type="predicted"/>
<dbReference type="Pfam" id="PF10517">
    <property type="entry name" value="DM13"/>
    <property type="match status" value="1"/>
</dbReference>
<dbReference type="RefSeq" id="WP_277868099.1">
    <property type="nucleotide sequence ID" value="NZ_JAKKUT010000008.1"/>
</dbReference>
<accession>A0ABT6F2T1</accession>
<keyword evidence="3" id="KW-1185">Reference proteome</keyword>
<dbReference type="Proteomes" id="UP001154265">
    <property type="component" value="Unassembled WGS sequence"/>
</dbReference>
<reference evidence="2" key="1">
    <citation type="journal article" date="2022" name="Genome Biol. Evol.">
        <title>A New Gene Family Diagnostic for Intracellular Biomineralization of Amorphous Ca Carbonates by Cyanobacteria.</title>
        <authorList>
            <person name="Benzerara K."/>
            <person name="Duprat E."/>
            <person name="Bitard-Feildel T."/>
            <person name="Caumes G."/>
            <person name="Cassier-Chauvat C."/>
            <person name="Chauvat F."/>
            <person name="Dezi M."/>
            <person name="Diop S.I."/>
            <person name="Gaschignard G."/>
            <person name="Gorgen S."/>
            <person name="Gugger M."/>
            <person name="Lopez-Garcia P."/>
            <person name="Millet M."/>
            <person name="Skouri-Panet F."/>
            <person name="Moreira D."/>
            <person name="Callebaut I."/>
        </authorList>
    </citation>
    <scope>NUCLEOTIDE SEQUENCE</scope>
    <source>
        <strain evidence="2">G9</strain>
    </source>
</reference>
<evidence type="ECO:0000313" key="2">
    <source>
        <dbReference type="EMBL" id="MDG2992175.1"/>
    </source>
</evidence>
<evidence type="ECO:0000259" key="1">
    <source>
        <dbReference type="PROSITE" id="PS51549"/>
    </source>
</evidence>
<dbReference type="PROSITE" id="PS51549">
    <property type="entry name" value="DM13"/>
    <property type="match status" value="1"/>
</dbReference>
<feature type="domain" description="DM13" evidence="1">
    <location>
        <begin position="53"/>
        <end position="164"/>
    </location>
</feature>
<sequence>MSVLGLCLIPVAVIFGLNTIRHPESDPAIAMSEPSVNPPPELVVQANSILRSGSFASGEHPTKGGAKIINQGGKRILELDQTFSTFSMGPDLVVILHRSENVLGSTKPPAYALKSGDYLILAPLKQFTGSQTYTIPDNVDLAAYPSVAIWCRKFNATFGAARLQ</sequence>
<protein>
    <submittedName>
        <fullName evidence="2">DM13 domain-containing protein</fullName>
    </submittedName>
</protein>
<name>A0ABT6F2T1_9SYNE</name>